<name>A0A8S1JT45_9CILI</name>
<dbReference type="InterPro" id="IPR018247">
    <property type="entry name" value="EF_Hand_1_Ca_BS"/>
</dbReference>
<gene>
    <name evidence="5" type="ORF">PSON_ATCC_30995.1.T0010303</name>
</gene>
<evidence type="ECO:0000313" key="5">
    <source>
        <dbReference type="EMBL" id="CAD8045823.1"/>
    </source>
</evidence>
<dbReference type="OrthoDB" id="447947at2759"/>
<dbReference type="SMART" id="SM00054">
    <property type="entry name" value="EFh"/>
    <property type="match status" value="3"/>
</dbReference>
<keyword evidence="1" id="KW-0479">Metal-binding</keyword>
<dbReference type="Proteomes" id="UP000692954">
    <property type="component" value="Unassembled WGS sequence"/>
</dbReference>
<evidence type="ECO:0000313" key="6">
    <source>
        <dbReference type="Proteomes" id="UP000692954"/>
    </source>
</evidence>
<evidence type="ECO:0000259" key="4">
    <source>
        <dbReference type="PROSITE" id="PS50222"/>
    </source>
</evidence>
<dbReference type="PANTHER" id="PTHR34524:SF6">
    <property type="entry name" value="CALCYPHOSINE LIKE"/>
    <property type="match status" value="1"/>
</dbReference>
<dbReference type="PROSITE" id="PS50222">
    <property type="entry name" value="EF_HAND_2"/>
    <property type="match status" value="2"/>
</dbReference>
<accession>A0A8S1JT45</accession>
<protein>
    <recommendedName>
        <fullName evidence="4">EF-hand domain-containing protein</fullName>
    </recommendedName>
</protein>
<keyword evidence="3" id="KW-0106">Calcium</keyword>
<reference evidence="5" key="1">
    <citation type="submission" date="2021-01" db="EMBL/GenBank/DDBJ databases">
        <authorList>
            <consortium name="Genoscope - CEA"/>
            <person name="William W."/>
        </authorList>
    </citation>
    <scope>NUCLEOTIDE SEQUENCE</scope>
</reference>
<dbReference type="PROSITE" id="PS00018">
    <property type="entry name" value="EF_HAND_1"/>
    <property type="match status" value="2"/>
</dbReference>
<dbReference type="PANTHER" id="PTHR34524">
    <property type="entry name" value="CALCYPHOSIN"/>
    <property type="match status" value="1"/>
</dbReference>
<evidence type="ECO:0000256" key="3">
    <source>
        <dbReference type="ARBA" id="ARBA00022837"/>
    </source>
</evidence>
<dbReference type="Pfam" id="PF13499">
    <property type="entry name" value="EF-hand_7"/>
    <property type="match status" value="1"/>
</dbReference>
<sequence>MNRQQQEAANILLKRVRDALNARGTKTIRSLGICFRCLDSYDGNRKLDKNELKVGLAENGVQLSWNEVDILFAAMDRDRSGTIDFDEFLVSIRGQLNPTRKAIVDQAFKKFDKTGDGKITIDDVRGVYNTKLHPKVKNGQMTENQVLDEFLVNFGDIDKNGQLTYQEWLDYYAAVSASVDNDEHFVLLMKMAWKL</sequence>
<dbReference type="InterPro" id="IPR002048">
    <property type="entry name" value="EF_hand_dom"/>
</dbReference>
<evidence type="ECO:0000256" key="1">
    <source>
        <dbReference type="ARBA" id="ARBA00022723"/>
    </source>
</evidence>
<dbReference type="InterPro" id="IPR051581">
    <property type="entry name" value="Ca-bind"/>
</dbReference>
<keyword evidence="6" id="KW-1185">Reference proteome</keyword>
<dbReference type="Pfam" id="PF13833">
    <property type="entry name" value="EF-hand_8"/>
    <property type="match status" value="1"/>
</dbReference>
<feature type="domain" description="EF-hand" evidence="4">
    <location>
        <begin position="99"/>
        <end position="134"/>
    </location>
</feature>
<evidence type="ECO:0000256" key="2">
    <source>
        <dbReference type="ARBA" id="ARBA00022737"/>
    </source>
</evidence>
<dbReference type="GO" id="GO:0005509">
    <property type="term" value="F:calcium ion binding"/>
    <property type="evidence" value="ECO:0007669"/>
    <property type="project" value="InterPro"/>
</dbReference>
<feature type="domain" description="EF-hand" evidence="4">
    <location>
        <begin position="63"/>
        <end position="98"/>
    </location>
</feature>
<dbReference type="EMBL" id="CAJJDN010000001">
    <property type="protein sequence ID" value="CAD8045823.1"/>
    <property type="molecule type" value="Genomic_DNA"/>
</dbReference>
<organism evidence="5 6">
    <name type="scientific">Paramecium sonneborni</name>
    <dbReference type="NCBI Taxonomy" id="65129"/>
    <lineage>
        <taxon>Eukaryota</taxon>
        <taxon>Sar</taxon>
        <taxon>Alveolata</taxon>
        <taxon>Ciliophora</taxon>
        <taxon>Intramacronucleata</taxon>
        <taxon>Oligohymenophorea</taxon>
        <taxon>Peniculida</taxon>
        <taxon>Parameciidae</taxon>
        <taxon>Paramecium</taxon>
    </lineage>
</organism>
<comment type="caution">
    <text evidence="5">The sequence shown here is derived from an EMBL/GenBank/DDBJ whole genome shotgun (WGS) entry which is preliminary data.</text>
</comment>
<keyword evidence="2" id="KW-0677">Repeat</keyword>
<proteinExistence type="predicted"/>
<dbReference type="AlphaFoldDB" id="A0A8S1JT45"/>